<gene>
    <name evidence="2" type="ORF">AB1Y20_011991</name>
</gene>
<dbReference type="AlphaFoldDB" id="A0AB34IM67"/>
<feature type="region of interest" description="Disordered" evidence="1">
    <location>
        <begin position="1"/>
        <end position="29"/>
    </location>
</feature>
<comment type="caution">
    <text evidence="2">The sequence shown here is derived from an EMBL/GenBank/DDBJ whole genome shotgun (WGS) entry which is preliminary data.</text>
</comment>
<evidence type="ECO:0000256" key="1">
    <source>
        <dbReference type="SAM" id="MobiDB-lite"/>
    </source>
</evidence>
<dbReference type="EMBL" id="JBGBPQ010000021">
    <property type="protein sequence ID" value="KAL1503511.1"/>
    <property type="molecule type" value="Genomic_DNA"/>
</dbReference>
<dbReference type="Proteomes" id="UP001515480">
    <property type="component" value="Unassembled WGS sequence"/>
</dbReference>
<evidence type="ECO:0000313" key="2">
    <source>
        <dbReference type="EMBL" id="KAL1503511.1"/>
    </source>
</evidence>
<proteinExistence type="predicted"/>
<feature type="compositionally biased region" description="Polar residues" evidence="1">
    <location>
        <begin position="112"/>
        <end position="121"/>
    </location>
</feature>
<evidence type="ECO:0000313" key="3">
    <source>
        <dbReference type="Proteomes" id="UP001515480"/>
    </source>
</evidence>
<protein>
    <submittedName>
        <fullName evidence="2">Uncharacterized protein</fullName>
    </submittedName>
</protein>
<reference evidence="2 3" key="1">
    <citation type="journal article" date="2024" name="Science">
        <title>Giant polyketide synthase enzymes in the biosynthesis of giant marine polyether toxins.</title>
        <authorList>
            <person name="Fallon T.R."/>
            <person name="Shende V.V."/>
            <person name="Wierzbicki I.H."/>
            <person name="Pendleton A.L."/>
            <person name="Watervoot N.F."/>
            <person name="Auber R.P."/>
            <person name="Gonzalez D.J."/>
            <person name="Wisecaver J.H."/>
            <person name="Moore B.S."/>
        </authorList>
    </citation>
    <scope>NUCLEOTIDE SEQUENCE [LARGE SCALE GENOMIC DNA]</scope>
    <source>
        <strain evidence="2 3">12B1</strain>
    </source>
</reference>
<sequence>MAGWAYSNFGDDQQAAQDDQLRQTEARGQLQMMMREAEVNEFRKAKATSPTLPSLGGGVVPLKAVASKERLPAKKKPTLTVPAWVKKRSSEEESSSPPKRCKAEGAAPSPADGSSNATPATPSDAPAVPAPLAALIGYADSDSDADGDV</sequence>
<keyword evidence="3" id="KW-1185">Reference proteome</keyword>
<organism evidence="2 3">
    <name type="scientific">Prymnesium parvum</name>
    <name type="common">Toxic golden alga</name>
    <dbReference type="NCBI Taxonomy" id="97485"/>
    <lineage>
        <taxon>Eukaryota</taxon>
        <taxon>Haptista</taxon>
        <taxon>Haptophyta</taxon>
        <taxon>Prymnesiophyceae</taxon>
        <taxon>Prymnesiales</taxon>
        <taxon>Prymnesiaceae</taxon>
        <taxon>Prymnesium</taxon>
    </lineage>
</organism>
<feature type="region of interest" description="Disordered" evidence="1">
    <location>
        <begin position="68"/>
        <end position="128"/>
    </location>
</feature>
<accession>A0AB34IM67</accession>
<name>A0AB34IM67_PRYPA</name>